<dbReference type="CDD" id="cd23507">
    <property type="entry name" value="hydrophobin_I"/>
    <property type="match status" value="1"/>
</dbReference>
<evidence type="ECO:0000313" key="9">
    <source>
        <dbReference type="Proteomes" id="UP000298327"/>
    </source>
</evidence>
<keyword evidence="5" id="KW-0732">Signal</keyword>
<keyword evidence="6" id="KW-1015">Disulfide bond</keyword>
<reference evidence="8 9" key="1">
    <citation type="submission" date="2019-02" db="EMBL/GenBank/DDBJ databases">
        <title>Genome sequencing of the rare red list fungi Dentipellis fragilis.</title>
        <authorList>
            <person name="Buettner E."/>
            <person name="Kellner H."/>
        </authorList>
    </citation>
    <scope>NUCLEOTIDE SEQUENCE [LARGE SCALE GENOMIC DNA]</scope>
    <source>
        <strain evidence="8 9">DSM 105465</strain>
    </source>
</reference>
<protein>
    <recommendedName>
        <fullName evidence="10">Hydrophobin</fullName>
    </recommendedName>
</protein>
<evidence type="ECO:0000256" key="2">
    <source>
        <dbReference type="ARBA" id="ARBA00010446"/>
    </source>
</evidence>
<dbReference type="AlphaFoldDB" id="A0A4Y9ZA54"/>
<dbReference type="STRING" id="205917.A0A4Y9ZA54"/>
<feature type="compositionally biased region" description="Polar residues" evidence="7">
    <location>
        <begin position="199"/>
        <end position="210"/>
    </location>
</feature>
<dbReference type="InterPro" id="IPR019778">
    <property type="entry name" value="Class_I_Hydrophobin_CS"/>
</dbReference>
<feature type="region of interest" description="Disordered" evidence="7">
    <location>
        <begin position="197"/>
        <end position="231"/>
    </location>
</feature>
<comment type="subcellular location">
    <subcellularLocation>
        <location evidence="1">Secreted</location>
        <location evidence="1">Cell wall</location>
    </subcellularLocation>
</comment>
<evidence type="ECO:0000256" key="6">
    <source>
        <dbReference type="ARBA" id="ARBA00023157"/>
    </source>
</evidence>
<feature type="region of interest" description="Disordered" evidence="7">
    <location>
        <begin position="259"/>
        <end position="280"/>
    </location>
</feature>
<name>A0A4Y9ZA54_9AGAM</name>
<dbReference type="Pfam" id="PF01185">
    <property type="entry name" value="Hydrophobin"/>
    <property type="match status" value="1"/>
</dbReference>
<evidence type="ECO:0000313" key="8">
    <source>
        <dbReference type="EMBL" id="TFY71354.1"/>
    </source>
</evidence>
<comment type="similarity">
    <text evidence="2">Belongs to the fungal hydrophobin family.</text>
</comment>
<gene>
    <name evidence="8" type="ORF">EVG20_g1647</name>
</gene>
<dbReference type="PROSITE" id="PS00956">
    <property type="entry name" value="HYDROPHOBIN"/>
    <property type="match status" value="1"/>
</dbReference>
<evidence type="ECO:0000256" key="4">
    <source>
        <dbReference type="ARBA" id="ARBA00022525"/>
    </source>
</evidence>
<dbReference type="InterPro" id="IPR001338">
    <property type="entry name" value="Class_I_Hydrophobin"/>
</dbReference>
<sequence length="418" mass="44955">MIFLSRLWSQRGLPYAIRMCIRGSLNSMRVHLLYTLIPKVRGGPSKTRRNESRVKITAAATLLGFHGGKAKARYHIAHSAGFVAWSTVALDMNVDANTNTNVAAEKVDVSACICIGLRIRMLVVVHWSPHLSVCLSSVSGARRPTRKNHQLTSHSAGPPYSDLSESTSPQDQAVRPSNPTQQPCASHLLHLFLPKVPLHNSQPNLPPTTLKTRDPRRHRRPLRNPLHSNMGRYARARTAALPGDSPCLWPLTGDAHRPPTRTCSVESAIAKRTKRPPYHRQSSLLTEHHNHSQNQPLHPPLTSLTMFSKLFFIATLALAAAATASPAKRNEPASECSTAPVQCCDSVQSASSPAAASLLASLGVVLQDLTTPIGITCSPISVVGVGSGATCSASPVCCDNNNFNGVVALGCVPVDLNL</sequence>
<dbReference type="OrthoDB" id="4225815at2759"/>
<evidence type="ECO:0000256" key="3">
    <source>
        <dbReference type="ARBA" id="ARBA00022512"/>
    </source>
</evidence>
<keyword evidence="3" id="KW-0134">Cell wall</keyword>
<keyword evidence="9" id="KW-1185">Reference proteome</keyword>
<dbReference type="SMART" id="SM00075">
    <property type="entry name" value="HYDRO"/>
    <property type="match status" value="1"/>
</dbReference>
<accession>A0A4Y9ZA54</accession>
<evidence type="ECO:0000256" key="5">
    <source>
        <dbReference type="ARBA" id="ARBA00022729"/>
    </source>
</evidence>
<organism evidence="8 9">
    <name type="scientific">Dentipellis fragilis</name>
    <dbReference type="NCBI Taxonomy" id="205917"/>
    <lineage>
        <taxon>Eukaryota</taxon>
        <taxon>Fungi</taxon>
        <taxon>Dikarya</taxon>
        <taxon>Basidiomycota</taxon>
        <taxon>Agaricomycotina</taxon>
        <taxon>Agaricomycetes</taxon>
        <taxon>Russulales</taxon>
        <taxon>Hericiaceae</taxon>
        <taxon>Dentipellis</taxon>
    </lineage>
</organism>
<feature type="region of interest" description="Disordered" evidence="7">
    <location>
        <begin position="139"/>
        <end position="181"/>
    </location>
</feature>
<dbReference type="GO" id="GO:0009277">
    <property type="term" value="C:fungal-type cell wall"/>
    <property type="evidence" value="ECO:0007669"/>
    <property type="project" value="InterPro"/>
</dbReference>
<dbReference type="Proteomes" id="UP000298327">
    <property type="component" value="Unassembled WGS sequence"/>
</dbReference>
<feature type="compositionally biased region" description="Polar residues" evidence="7">
    <location>
        <begin position="163"/>
        <end position="181"/>
    </location>
</feature>
<comment type="caution">
    <text evidence="8">The sequence shown here is derived from an EMBL/GenBank/DDBJ whole genome shotgun (WGS) entry which is preliminary data.</text>
</comment>
<evidence type="ECO:0000256" key="1">
    <source>
        <dbReference type="ARBA" id="ARBA00004191"/>
    </source>
</evidence>
<dbReference type="GO" id="GO:0005199">
    <property type="term" value="F:structural constituent of cell wall"/>
    <property type="evidence" value="ECO:0007669"/>
    <property type="project" value="InterPro"/>
</dbReference>
<keyword evidence="4" id="KW-0964">Secreted</keyword>
<evidence type="ECO:0008006" key="10">
    <source>
        <dbReference type="Google" id="ProtNLM"/>
    </source>
</evidence>
<evidence type="ECO:0000256" key="7">
    <source>
        <dbReference type="SAM" id="MobiDB-lite"/>
    </source>
</evidence>
<dbReference type="EMBL" id="SEOQ01000055">
    <property type="protein sequence ID" value="TFY71354.1"/>
    <property type="molecule type" value="Genomic_DNA"/>
</dbReference>
<proteinExistence type="inferred from homology"/>